<dbReference type="RefSeq" id="WP_211469759.1">
    <property type="nucleotide sequence ID" value="NZ_JAGSXH010000081.1"/>
</dbReference>
<feature type="transmembrane region" description="Helical" evidence="5">
    <location>
        <begin position="62"/>
        <end position="83"/>
    </location>
</feature>
<dbReference type="InterPro" id="IPR011527">
    <property type="entry name" value="ABC1_TM_dom"/>
</dbReference>
<feature type="transmembrane region" description="Helical" evidence="5">
    <location>
        <begin position="27"/>
        <end position="50"/>
    </location>
</feature>
<evidence type="ECO:0000256" key="1">
    <source>
        <dbReference type="ARBA" id="ARBA00004651"/>
    </source>
</evidence>
<dbReference type="InterPro" id="IPR039421">
    <property type="entry name" value="Type_1_exporter"/>
</dbReference>
<feature type="transmembrane region" description="Helical" evidence="5">
    <location>
        <begin position="249"/>
        <end position="270"/>
    </location>
</feature>
<dbReference type="AlphaFoldDB" id="A0A8J7WUJ4"/>
<feature type="non-terminal residue" evidence="7">
    <location>
        <position position="330"/>
    </location>
</feature>
<dbReference type="InterPro" id="IPR036640">
    <property type="entry name" value="ABC1_TM_sf"/>
</dbReference>
<reference evidence="7" key="1">
    <citation type="submission" date="2021-04" db="EMBL/GenBank/DDBJ databases">
        <title>Genome based classification of Actinospica acidithermotolerans sp. nov., an actinobacterium isolated from an Indonesian hot spring.</title>
        <authorList>
            <person name="Kusuma A.B."/>
            <person name="Putra K.E."/>
            <person name="Nafisah S."/>
            <person name="Loh J."/>
            <person name="Nouioui I."/>
            <person name="Goodfellow M."/>
        </authorList>
    </citation>
    <scope>NUCLEOTIDE SEQUENCE</scope>
    <source>
        <strain evidence="7">DSM 45618</strain>
    </source>
</reference>
<keyword evidence="3 5" id="KW-1133">Transmembrane helix</keyword>
<evidence type="ECO:0000256" key="4">
    <source>
        <dbReference type="ARBA" id="ARBA00023136"/>
    </source>
</evidence>
<dbReference type="Gene3D" id="1.20.1560.10">
    <property type="entry name" value="ABC transporter type 1, transmembrane domain"/>
    <property type="match status" value="1"/>
</dbReference>
<keyword evidence="2 5" id="KW-0812">Transmembrane</keyword>
<keyword evidence="8" id="KW-1185">Reference proteome</keyword>
<organism evidence="7 8">
    <name type="scientific">Actinocrinis puniceicyclus</name>
    <dbReference type="NCBI Taxonomy" id="977794"/>
    <lineage>
        <taxon>Bacteria</taxon>
        <taxon>Bacillati</taxon>
        <taxon>Actinomycetota</taxon>
        <taxon>Actinomycetes</taxon>
        <taxon>Catenulisporales</taxon>
        <taxon>Actinospicaceae</taxon>
        <taxon>Actinocrinis</taxon>
    </lineage>
</organism>
<dbReference type="GO" id="GO:0005524">
    <property type="term" value="F:ATP binding"/>
    <property type="evidence" value="ECO:0007669"/>
    <property type="project" value="UniProtKB-KW"/>
</dbReference>
<dbReference type="Pfam" id="PF00664">
    <property type="entry name" value="ABC_membrane"/>
    <property type="match status" value="1"/>
</dbReference>
<dbReference type="SUPFAM" id="SSF90123">
    <property type="entry name" value="ABC transporter transmembrane region"/>
    <property type="match status" value="1"/>
</dbReference>
<dbReference type="GO" id="GO:0015421">
    <property type="term" value="F:ABC-type oligopeptide transporter activity"/>
    <property type="evidence" value="ECO:0007669"/>
    <property type="project" value="TreeGrafter"/>
</dbReference>
<dbReference type="PANTHER" id="PTHR43394">
    <property type="entry name" value="ATP-DEPENDENT PERMEASE MDL1, MITOCHONDRIAL"/>
    <property type="match status" value="1"/>
</dbReference>
<comment type="subcellular location">
    <subcellularLocation>
        <location evidence="1">Cell membrane</location>
        <topology evidence="1">Multi-pass membrane protein</topology>
    </subcellularLocation>
</comment>
<dbReference type="PANTHER" id="PTHR43394:SF7">
    <property type="entry name" value="ABC TRANSPORTER B FAMILY MEMBER 28"/>
    <property type="match status" value="1"/>
</dbReference>
<gene>
    <name evidence="7" type="ORF">KGA66_20300</name>
</gene>
<name>A0A8J7WUJ4_9ACTN</name>
<sequence length="330" mass="33328">MLRVHGRPGRSDGCDPAAALAARPPRAWFAVLIAALVAQSAAALGLPYALSVTAVRLLAGRAAGWPALSVAALLLLAVIAQVVGEASSAVCTARSTAGARRGLLGAVLSLGVPGTARYATGDLISRLVGNCADAGQAPAAVAEAAVAFATSLLAVAALWRLDPWLGGAFLSGILPVLLLVRLFVRRTGDLFMQYQGAQSLIAARLTDALAGIRTIRASGTVEREVERVLAPLPELSGTGRRIWAAQGSVVWRMSLLAPAVEIAVLSIAGLRIAAGRLPAGDLLAAAGYTTLALGFLGQMDALGQLARARAGARRAGEVCAQAAGAGSVGA</sequence>
<accession>A0A8J7WUJ4</accession>
<proteinExistence type="predicted"/>
<evidence type="ECO:0000256" key="2">
    <source>
        <dbReference type="ARBA" id="ARBA00022692"/>
    </source>
</evidence>
<evidence type="ECO:0000313" key="8">
    <source>
        <dbReference type="Proteomes" id="UP000677913"/>
    </source>
</evidence>
<feature type="domain" description="ABC transmembrane type-1" evidence="6">
    <location>
        <begin position="30"/>
        <end position="299"/>
    </location>
</feature>
<evidence type="ECO:0000259" key="6">
    <source>
        <dbReference type="PROSITE" id="PS50929"/>
    </source>
</evidence>
<evidence type="ECO:0000256" key="5">
    <source>
        <dbReference type="SAM" id="Phobius"/>
    </source>
</evidence>
<feature type="transmembrane region" description="Helical" evidence="5">
    <location>
        <begin position="165"/>
        <end position="184"/>
    </location>
</feature>
<evidence type="ECO:0000313" key="7">
    <source>
        <dbReference type="EMBL" id="MBS2965404.1"/>
    </source>
</evidence>
<feature type="transmembrane region" description="Helical" evidence="5">
    <location>
        <begin position="282"/>
        <end position="303"/>
    </location>
</feature>
<evidence type="ECO:0000256" key="3">
    <source>
        <dbReference type="ARBA" id="ARBA00022989"/>
    </source>
</evidence>
<keyword evidence="7" id="KW-0067">ATP-binding</keyword>
<feature type="transmembrane region" description="Helical" evidence="5">
    <location>
        <begin position="140"/>
        <end position="159"/>
    </location>
</feature>
<dbReference type="EMBL" id="JAGSXH010000081">
    <property type="protein sequence ID" value="MBS2965404.1"/>
    <property type="molecule type" value="Genomic_DNA"/>
</dbReference>
<keyword evidence="7" id="KW-0547">Nucleotide-binding</keyword>
<protein>
    <submittedName>
        <fullName evidence="7">ABC transporter ATP-binding protein</fullName>
    </submittedName>
</protein>
<keyword evidence="4 5" id="KW-0472">Membrane</keyword>
<comment type="caution">
    <text evidence="7">The sequence shown here is derived from an EMBL/GenBank/DDBJ whole genome shotgun (WGS) entry which is preliminary data.</text>
</comment>
<dbReference type="GO" id="GO:0090374">
    <property type="term" value="P:oligopeptide export from mitochondrion"/>
    <property type="evidence" value="ECO:0007669"/>
    <property type="project" value="TreeGrafter"/>
</dbReference>
<dbReference type="Proteomes" id="UP000677913">
    <property type="component" value="Unassembled WGS sequence"/>
</dbReference>
<dbReference type="PROSITE" id="PS50929">
    <property type="entry name" value="ABC_TM1F"/>
    <property type="match status" value="1"/>
</dbReference>
<dbReference type="GO" id="GO:0005886">
    <property type="term" value="C:plasma membrane"/>
    <property type="evidence" value="ECO:0007669"/>
    <property type="project" value="UniProtKB-SubCell"/>
</dbReference>